<dbReference type="EMBL" id="CP001805">
    <property type="protein sequence ID" value="ACY50670.1"/>
    <property type="molecule type" value="Genomic_DNA"/>
</dbReference>
<name>A0ACA6QK42_VIBAE</name>
<organism evidence="1 2">
    <name type="scientific">Vibrio antiquarius (strain Ex25)</name>
    <dbReference type="NCBI Taxonomy" id="150340"/>
    <lineage>
        <taxon>Bacteria</taxon>
        <taxon>Pseudomonadati</taxon>
        <taxon>Pseudomonadota</taxon>
        <taxon>Gammaproteobacteria</taxon>
        <taxon>Vibrionales</taxon>
        <taxon>Vibrionaceae</taxon>
        <taxon>Vibrio</taxon>
        <taxon>Vibrio diabolicus subgroup</taxon>
    </lineage>
</organism>
<gene>
    <name evidence="1" type="ordered locus">VEA_002508</name>
</gene>
<proteinExistence type="predicted"/>
<keyword evidence="2" id="KW-1185">Reference proteome</keyword>
<sequence>MSRSGRVAAIPKESNPFICIEEALDEHAPPCFKEAVLKKFKLSSSLD</sequence>
<reference evidence="1" key="1">
    <citation type="submission" date="2009-10" db="EMBL/GenBank/DDBJ databases">
        <authorList>
            <consortium name="Los Alamos National Laboratory (LANL)"/>
            <consortium name="National Microbial Pathogen Data Resource (NMPDR)"/>
            <person name="Munk A.C."/>
            <person name="Tapia R."/>
            <person name="Green L."/>
            <person name="Rogers Y."/>
            <person name="Detter J.C."/>
            <person name="Bruce D."/>
            <person name="Brettin T.S."/>
            <person name="Colwell R."/>
            <person name="Huq A."/>
            <person name="Grim C.J."/>
            <person name="Hasan N.A."/>
            <person name="Vonstein V."/>
            <person name="Bartels D."/>
        </authorList>
    </citation>
    <scope>NUCLEOTIDE SEQUENCE</scope>
    <source>
        <strain evidence="1">EX25</strain>
    </source>
</reference>
<evidence type="ECO:0000313" key="1">
    <source>
        <dbReference type="EMBL" id="ACY50670.1"/>
    </source>
</evidence>
<dbReference type="Proteomes" id="UP000002571">
    <property type="component" value="Chromosome 1"/>
</dbReference>
<accession>A0ACA6QK42</accession>
<protein>
    <submittedName>
        <fullName evidence="1">Uncharacterized protein</fullName>
    </submittedName>
</protein>
<evidence type="ECO:0000313" key="2">
    <source>
        <dbReference type="Proteomes" id="UP000002571"/>
    </source>
</evidence>